<evidence type="ECO:0000313" key="4">
    <source>
        <dbReference type="Proteomes" id="UP000296352"/>
    </source>
</evidence>
<evidence type="ECO:0008006" key="5">
    <source>
        <dbReference type="Google" id="ProtNLM"/>
    </source>
</evidence>
<evidence type="ECO:0000256" key="2">
    <source>
        <dbReference type="SAM" id="Phobius"/>
    </source>
</evidence>
<organism evidence="3 4">
    <name type="scientific">Corynebacterium endometrii</name>
    <dbReference type="NCBI Taxonomy" id="2488819"/>
    <lineage>
        <taxon>Bacteria</taxon>
        <taxon>Bacillati</taxon>
        <taxon>Actinomycetota</taxon>
        <taxon>Actinomycetes</taxon>
        <taxon>Mycobacteriales</taxon>
        <taxon>Corynebacteriaceae</taxon>
        <taxon>Corynebacterium</taxon>
    </lineage>
</organism>
<feature type="region of interest" description="Disordered" evidence="1">
    <location>
        <begin position="1"/>
        <end position="27"/>
    </location>
</feature>
<feature type="transmembrane region" description="Helical" evidence="2">
    <location>
        <begin position="43"/>
        <end position="65"/>
    </location>
</feature>
<keyword evidence="2" id="KW-0812">Transmembrane</keyword>
<protein>
    <recommendedName>
        <fullName evidence="5">DUF4230 domain-containing protein</fullName>
    </recommendedName>
</protein>
<accession>A0A4P7QGL5</accession>
<reference evidence="3 4" key="1">
    <citation type="submission" date="2019-04" db="EMBL/GenBank/DDBJ databases">
        <title>Corynebacterium endometrii sp. nov., isolated from the uterus of a cow with endometritis.</title>
        <authorList>
            <person name="Ballas P."/>
            <person name="Ruckert C."/>
            <person name="Wagener K."/>
            <person name="Drillich M."/>
            <person name="Kaempfer P."/>
            <person name="Busse H.-J."/>
            <person name="Ehling-Schulz M."/>
        </authorList>
    </citation>
    <scope>NUCLEOTIDE SEQUENCE [LARGE SCALE GENOMIC DNA]</scope>
    <source>
        <strain evidence="3 4">LMM-1653</strain>
    </source>
</reference>
<gene>
    <name evidence="3" type="ORF">CENDO_08195</name>
</gene>
<keyword evidence="2" id="KW-1133">Transmembrane helix</keyword>
<dbReference type="Proteomes" id="UP000296352">
    <property type="component" value="Chromosome"/>
</dbReference>
<sequence>MATAADGHARAGEGAAGGRKRGGSTGVAASGSTVVIEKTKRPVGYGCAAVLIGLFVGGLAIFGLAKQGLIGQDKLSVDSTTVEASFEDIAELATEEYHFTNVGRYEKEGLELSGLSIPFTGKHFLLTYEGEVKAGIKDFSQVTAEINDAERRVIVTLPKAEVLSSAIDHNSVVVYDQSMTPFNQIRAEDVSQFFASETDNGEKKALEAGLLDKATESARRLMKNHTEAMLDNTEQADYEVQVVSK</sequence>
<evidence type="ECO:0000256" key="1">
    <source>
        <dbReference type="SAM" id="MobiDB-lite"/>
    </source>
</evidence>
<keyword evidence="2" id="KW-0472">Membrane</keyword>
<dbReference type="RefSeq" id="WP_136141581.1">
    <property type="nucleotide sequence ID" value="NZ_CP039247.1"/>
</dbReference>
<dbReference type="Pfam" id="PF14014">
    <property type="entry name" value="DUF4230"/>
    <property type="match status" value="1"/>
</dbReference>
<dbReference type="KEGG" id="cee:CENDO_08195"/>
<dbReference type="OrthoDB" id="359931at2"/>
<dbReference type="AlphaFoldDB" id="A0A4P7QGL5"/>
<proteinExistence type="predicted"/>
<evidence type="ECO:0000313" key="3">
    <source>
        <dbReference type="EMBL" id="QCB28911.1"/>
    </source>
</evidence>
<name>A0A4P7QGL5_9CORY</name>
<keyword evidence="4" id="KW-1185">Reference proteome</keyword>
<dbReference type="InterPro" id="IPR025324">
    <property type="entry name" value="DUF4230"/>
</dbReference>
<dbReference type="EMBL" id="CP039247">
    <property type="protein sequence ID" value="QCB28911.1"/>
    <property type="molecule type" value="Genomic_DNA"/>
</dbReference>